<evidence type="ECO:0000313" key="3">
    <source>
        <dbReference type="Proteomes" id="UP000318080"/>
    </source>
</evidence>
<dbReference type="GO" id="GO:0005886">
    <property type="term" value="C:plasma membrane"/>
    <property type="evidence" value="ECO:0007669"/>
    <property type="project" value="TreeGrafter"/>
</dbReference>
<dbReference type="InterPro" id="IPR051599">
    <property type="entry name" value="Cell_Envelope_Assoc"/>
</dbReference>
<dbReference type="STRING" id="1686286.GCA_900092335_01217"/>
<accession>A0A540R8V1</accession>
<dbReference type="InterPro" id="IPR014729">
    <property type="entry name" value="Rossmann-like_a/b/a_fold"/>
</dbReference>
<gene>
    <name evidence="2" type="ORF">EJK80_03305</name>
</gene>
<dbReference type="AlphaFoldDB" id="A0A540R8V1"/>
<feature type="domain" description="DUF218" evidence="1">
    <location>
        <begin position="6"/>
        <end position="125"/>
    </location>
</feature>
<evidence type="ECO:0000313" key="2">
    <source>
        <dbReference type="EMBL" id="TQE44171.1"/>
    </source>
</evidence>
<dbReference type="InterPro" id="IPR003848">
    <property type="entry name" value="DUF218"/>
</dbReference>
<name>A0A540R8V1_9CORY</name>
<dbReference type="CDD" id="cd06259">
    <property type="entry name" value="YdcF-like"/>
    <property type="match status" value="1"/>
</dbReference>
<sequence length="155" mass="17093">MLIPVDPIVVLGSRVKRGRPGILLEERLRAAMAAAVPGQTFIVSGKGEAPAMRRYLEEHGFDGVIEDNEATSTNENLENAWRLAGGAGRLIVVTNNFHVLRTRLWAWHLGVPARVISAPTPFDQRLVNYAREIVATPHSAGRILFRKIVHSLSRA</sequence>
<reference evidence="2 3" key="1">
    <citation type="submission" date="2019-06" db="EMBL/GenBank/DDBJ databases">
        <title>Draft genome of C. phoceense Strain 272.</title>
        <authorList>
            <person name="Pacheco L.G.C."/>
            <person name="Barberis C.M."/>
            <person name="Almuzara M.N."/>
            <person name="Traglia G.M."/>
            <person name="Santos C.S."/>
            <person name="Rocha D.J.P.G."/>
            <person name="Aguiar E.R.G.R."/>
            <person name="Vay C.A."/>
        </authorList>
    </citation>
    <scope>NUCLEOTIDE SEQUENCE [LARGE SCALE GENOMIC DNA]</scope>
    <source>
        <strain evidence="2 3">272</strain>
    </source>
</reference>
<proteinExistence type="predicted"/>
<comment type="caution">
    <text evidence="2">The sequence shown here is derived from an EMBL/GenBank/DDBJ whole genome shotgun (WGS) entry which is preliminary data.</text>
</comment>
<dbReference type="Gene3D" id="3.40.50.620">
    <property type="entry name" value="HUPs"/>
    <property type="match status" value="1"/>
</dbReference>
<dbReference type="PANTHER" id="PTHR30336:SF20">
    <property type="entry name" value="DUF218 DOMAIN-CONTAINING PROTEIN"/>
    <property type="match status" value="1"/>
</dbReference>
<dbReference type="EMBL" id="VHIR01000003">
    <property type="protein sequence ID" value="TQE44171.1"/>
    <property type="molecule type" value="Genomic_DNA"/>
</dbReference>
<organism evidence="2 3">
    <name type="scientific">Corynebacterium phoceense</name>
    <dbReference type="NCBI Taxonomy" id="1686286"/>
    <lineage>
        <taxon>Bacteria</taxon>
        <taxon>Bacillati</taxon>
        <taxon>Actinomycetota</taxon>
        <taxon>Actinomycetes</taxon>
        <taxon>Mycobacteriales</taxon>
        <taxon>Corynebacteriaceae</taxon>
        <taxon>Corynebacterium</taxon>
    </lineage>
</organism>
<protein>
    <submittedName>
        <fullName evidence="2">YdcF family protein</fullName>
    </submittedName>
</protein>
<keyword evidence="3" id="KW-1185">Reference proteome</keyword>
<dbReference type="Pfam" id="PF02698">
    <property type="entry name" value="DUF218"/>
    <property type="match status" value="1"/>
</dbReference>
<dbReference type="Proteomes" id="UP000318080">
    <property type="component" value="Unassembled WGS sequence"/>
</dbReference>
<evidence type="ECO:0000259" key="1">
    <source>
        <dbReference type="Pfam" id="PF02698"/>
    </source>
</evidence>
<dbReference type="PANTHER" id="PTHR30336">
    <property type="entry name" value="INNER MEMBRANE PROTEIN, PROBABLE PERMEASE"/>
    <property type="match status" value="1"/>
</dbReference>